<evidence type="ECO:0000313" key="3">
    <source>
        <dbReference type="Proteomes" id="UP000053477"/>
    </source>
</evidence>
<dbReference type="InParanoid" id="A0A0H2SG39"/>
<gene>
    <name evidence="2" type="ORF">SCHPADRAFT_232063</name>
</gene>
<organism evidence="2 3">
    <name type="scientific">Schizopora paradoxa</name>
    <dbReference type="NCBI Taxonomy" id="27342"/>
    <lineage>
        <taxon>Eukaryota</taxon>
        <taxon>Fungi</taxon>
        <taxon>Dikarya</taxon>
        <taxon>Basidiomycota</taxon>
        <taxon>Agaricomycotina</taxon>
        <taxon>Agaricomycetes</taxon>
        <taxon>Hymenochaetales</taxon>
        <taxon>Schizoporaceae</taxon>
        <taxon>Schizopora</taxon>
    </lineage>
</organism>
<evidence type="ECO:0000313" key="2">
    <source>
        <dbReference type="EMBL" id="KLO16011.1"/>
    </source>
</evidence>
<sequence length="201" mass="21278">MESYHPYTPFGEFGAPSTHYAPVHSHSTATLSTERHPDPNGQVVERQSDVYYSNSVPPHSHPLSSPSDTSYAPAPPTLSSISVPAQTHAPHLSTEATPSYPPAGYHEAAYPMYDSQAFGMGMGLGNGMAVEPSYEMGIAGGYNMANFGGFDSSMNAGIGGGVDAGSYHPYGFQNPSVDERMAYAPHFVQQAPANVSIFPGF</sequence>
<evidence type="ECO:0000256" key="1">
    <source>
        <dbReference type="SAM" id="MobiDB-lite"/>
    </source>
</evidence>
<proteinExistence type="predicted"/>
<name>A0A0H2SG39_9AGAM</name>
<reference evidence="2 3" key="1">
    <citation type="submission" date="2015-04" db="EMBL/GenBank/DDBJ databases">
        <title>Complete genome sequence of Schizopora paradoxa KUC8140, a cosmopolitan wood degrader in East Asia.</title>
        <authorList>
            <consortium name="DOE Joint Genome Institute"/>
            <person name="Min B."/>
            <person name="Park H."/>
            <person name="Jang Y."/>
            <person name="Kim J.-J."/>
            <person name="Kim K.H."/>
            <person name="Pangilinan J."/>
            <person name="Lipzen A."/>
            <person name="Riley R."/>
            <person name="Grigoriev I.V."/>
            <person name="Spatafora J.W."/>
            <person name="Choi I.-G."/>
        </authorList>
    </citation>
    <scope>NUCLEOTIDE SEQUENCE [LARGE SCALE GENOMIC DNA]</scope>
    <source>
        <strain evidence="2 3">KUC8140</strain>
    </source>
</reference>
<dbReference type="Proteomes" id="UP000053477">
    <property type="component" value="Unassembled WGS sequence"/>
</dbReference>
<feature type="compositionally biased region" description="Low complexity" evidence="1">
    <location>
        <begin position="53"/>
        <end position="70"/>
    </location>
</feature>
<feature type="region of interest" description="Disordered" evidence="1">
    <location>
        <begin position="18"/>
        <end position="100"/>
    </location>
</feature>
<dbReference type="EMBL" id="KQ085921">
    <property type="protein sequence ID" value="KLO16011.1"/>
    <property type="molecule type" value="Genomic_DNA"/>
</dbReference>
<dbReference type="AlphaFoldDB" id="A0A0H2SG39"/>
<keyword evidence="3" id="KW-1185">Reference proteome</keyword>
<accession>A0A0H2SG39</accession>
<protein>
    <submittedName>
        <fullName evidence="2">Uncharacterized protein</fullName>
    </submittedName>
</protein>